<reference evidence="2" key="1">
    <citation type="submission" date="2016-10" db="EMBL/GenBank/DDBJ databases">
        <authorList>
            <person name="Varghese N."/>
            <person name="Submissions S."/>
        </authorList>
    </citation>
    <scope>NUCLEOTIDE SEQUENCE [LARGE SCALE GENOMIC DNA]</scope>
    <source>
        <strain evidence="2">CGMCC 1.10783</strain>
    </source>
</reference>
<accession>A0A1G8RZI0</accession>
<gene>
    <name evidence="1" type="ORF">SAMN05216555_108119</name>
</gene>
<dbReference type="EMBL" id="FNEI01000008">
    <property type="protein sequence ID" value="SDJ22321.1"/>
    <property type="molecule type" value="Genomic_DNA"/>
</dbReference>
<protein>
    <submittedName>
        <fullName evidence="1">Uncharacterized protein</fullName>
    </submittedName>
</protein>
<evidence type="ECO:0000313" key="2">
    <source>
        <dbReference type="Proteomes" id="UP000182130"/>
    </source>
</evidence>
<sequence>MFEYHCRMKDPMLDGPRKAGGPLEAGGPLQAMSPGVVDFLFRQLVNGEPPEDVHWRREGTLLVEQPPGPELARRLSETDLDALTPTELFDYVRAAQRLGAWADKLREAAVERYCSGRSL</sequence>
<keyword evidence="2" id="KW-1185">Reference proteome</keyword>
<dbReference type="Proteomes" id="UP000182130">
    <property type="component" value="Unassembled WGS sequence"/>
</dbReference>
<dbReference type="STRING" id="1045773.SAMN05216555_108119"/>
<dbReference type="AlphaFoldDB" id="A0A1G8RZI0"/>
<evidence type="ECO:0000313" key="1">
    <source>
        <dbReference type="EMBL" id="SDJ22321.1"/>
    </source>
</evidence>
<proteinExistence type="predicted"/>
<name>A0A1G8RZI0_9MICC</name>
<organism evidence="1 2">
    <name type="scientific">Arthrobacter cupressi</name>
    <dbReference type="NCBI Taxonomy" id="1045773"/>
    <lineage>
        <taxon>Bacteria</taxon>
        <taxon>Bacillati</taxon>
        <taxon>Actinomycetota</taxon>
        <taxon>Actinomycetes</taxon>
        <taxon>Micrococcales</taxon>
        <taxon>Micrococcaceae</taxon>
        <taxon>Arthrobacter</taxon>
    </lineage>
</organism>